<feature type="non-terminal residue" evidence="6">
    <location>
        <position position="160"/>
    </location>
</feature>
<dbReference type="InterPro" id="IPR036179">
    <property type="entry name" value="Ig-like_dom_sf"/>
</dbReference>
<dbReference type="Pfam" id="PF07679">
    <property type="entry name" value="I-set"/>
    <property type="match status" value="2"/>
</dbReference>
<dbReference type="PANTHER" id="PTHR35971">
    <property type="entry name" value="SI:DKEY-31G6.6"/>
    <property type="match status" value="1"/>
</dbReference>
<dbReference type="InterPro" id="IPR013783">
    <property type="entry name" value="Ig-like_fold"/>
</dbReference>
<evidence type="ECO:0000259" key="5">
    <source>
        <dbReference type="PROSITE" id="PS50835"/>
    </source>
</evidence>
<feature type="domain" description="Ig-like" evidence="5">
    <location>
        <begin position="75"/>
        <end position="160"/>
    </location>
</feature>
<dbReference type="Proteomes" id="UP001162483">
    <property type="component" value="Unassembled WGS sequence"/>
</dbReference>
<dbReference type="EMBL" id="CATNWA010008786">
    <property type="protein sequence ID" value="CAI9556843.1"/>
    <property type="molecule type" value="Genomic_DNA"/>
</dbReference>
<evidence type="ECO:0000256" key="2">
    <source>
        <dbReference type="ARBA" id="ARBA00022490"/>
    </source>
</evidence>
<keyword evidence="2" id="KW-0963">Cytoplasm</keyword>
<evidence type="ECO:0000313" key="7">
    <source>
        <dbReference type="Proteomes" id="UP001162483"/>
    </source>
</evidence>
<sequence>METETARFETEISEEDVHANWKLKGEAVHPSPDCEIKEEGKKHFLILYNVRMDQAGGVDFQAANAKSSAHLKVKARLIGLLRPLKDVIVTAGESATFECELSYEGIPVEWFLKGQKLEPSDKIVTRAEGRVHTITLRDVQLTDAGEVTLTAKDFKTQANL</sequence>
<keyword evidence="3" id="KW-0597">Phosphoprotein</keyword>
<gene>
    <name evidence="6" type="ORF">SPARVUS_LOCUS4591829</name>
</gene>
<organism evidence="6 7">
    <name type="scientific">Staurois parvus</name>
    <dbReference type="NCBI Taxonomy" id="386267"/>
    <lineage>
        <taxon>Eukaryota</taxon>
        <taxon>Metazoa</taxon>
        <taxon>Chordata</taxon>
        <taxon>Craniata</taxon>
        <taxon>Vertebrata</taxon>
        <taxon>Euteleostomi</taxon>
        <taxon>Amphibia</taxon>
        <taxon>Batrachia</taxon>
        <taxon>Anura</taxon>
        <taxon>Neobatrachia</taxon>
        <taxon>Ranoidea</taxon>
        <taxon>Ranidae</taxon>
        <taxon>Staurois</taxon>
    </lineage>
</organism>
<proteinExistence type="predicted"/>
<evidence type="ECO:0000256" key="3">
    <source>
        <dbReference type="ARBA" id="ARBA00022553"/>
    </source>
</evidence>
<accession>A0ABN9CA50</accession>
<evidence type="ECO:0000256" key="4">
    <source>
        <dbReference type="ARBA" id="ARBA00023157"/>
    </source>
</evidence>
<dbReference type="SUPFAM" id="SSF48726">
    <property type="entry name" value="Immunoglobulin"/>
    <property type="match status" value="2"/>
</dbReference>
<evidence type="ECO:0000313" key="6">
    <source>
        <dbReference type="EMBL" id="CAI9556843.1"/>
    </source>
</evidence>
<keyword evidence="7" id="KW-1185">Reference proteome</keyword>
<comment type="caution">
    <text evidence="6">The sequence shown here is derived from an EMBL/GenBank/DDBJ whole genome shotgun (WGS) entry which is preliminary data.</text>
</comment>
<dbReference type="PROSITE" id="PS50835">
    <property type="entry name" value="IG_LIKE"/>
    <property type="match status" value="1"/>
</dbReference>
<dbReference type="InterPro" id="IPR007110">
    <property type="entry name" value="Ig-like_dom"/>
</dbReference>
<comment type="subcellular location">
    <subcellularLocation>
        <location evidence="1">Cytoplasm</location>
    </subcellularLocation>
</comment>
<name>A0ABN9CA50_9NEOB</name>
<reference evidence="6" key="1">
    <citation type="submission" date="2023-05" db="EMBL/GenBank/DDBJ databases">
        <authorList>
            <person name="Stuckert A."/>
        </authorList>
    </citation>
    <scope>NUCLEOTIDE SEQUENCE</scope>
</reference>
<dbReference type="Gene3D" id="2.60.40.10">
    <property type="entry name" value="Immunoglobulins"/>
    <property type="match status" value="2"/>
</dbReference>
<dbReference type="InterPro" id="IPR013098">
    <property type="entry name" value="Ig_I-set"/>
</dbReference>
<evidence type="ECO:0000256" key="1">
    <source>
        <dbReference type="ARBA" id="ARBA00004496"/>
    </source>
</evidence>
<keyword evidence="4" id="KW-1015">Disulfide bond</keyword>
<protein>
    <recommendedName>
        <fullName evidence="5">Ig-like domain-containing protein</fullName>
    </recommendedName>
</protein>
<dbReference type="PANTHER" id="PTHR35971:SF6">
    <property type="entry name" value="OBSCURIN-LIKE PROTEIN 1"/>
    <property type="match status" value="1"/>
</dbReference>
<dbReference type="InterPro" id="IPR052385">
    <property type="entry name" value="Obscurin/Obscurin-like_Reg"/>
</dbReference>